<dbReference type="KEGG" id="muc:MuYL_1074"/>
<dbReference type="GO" id="GO:0016853">
    <property type="term" value="F:isomerase activity"/>
    <property type="evidence" value="ECO:0007669"/>
    <property type="project" value="UniProtKB-KW"/>
</dbReference>
<dbReference type="RefSeq" id="WP_094569501.1">
    <property type="nucleotide sequence ID" value="NZ_CP022743.1"/>
</dbReference>
<keyword evidence="1" id="KW-0413">Isomerase</keyword>
<accession>A0A223NTH4</accession>
<evidence type="ECO:0000313" key="1">
    <source>
        <dbReference type="EMBL" id="ASU32974.1"/>
    </source>
</evidence>
<proteinExistence type="predicted"/>
<dbReference type="Proteomes" id="UP000215002">
    <property type="component" value="Chromosome"/>
</dbReference>
<reference evidence="1 2" key="1">
    <citation type="submission" date="2017-08" db="EMBL/GenBank/DDBJ databases">
        <title>Complete genome sequence of Mucilaginibacter sp. strain BJC16-A31.</title>
        <authorList>
            <consortium name="Henan University of Science and Technology"/>
            <person name="You X."/>
        </authorList>
    </citation>
    <scope>NUCLEOTIDE SEQUENCE [LARGE SCALE GENOMIC DNA]</scope>
    <source>
        <strain evidence="1 2">BJC16-A31</strain>
    </source>
</reference>
<organism evidence="1 2">
    <name type="scientific">Mucilaginibacter xinganensis</name>
    <dbReference type="NCBI Taxonomy" id="1234841"/>
    <lineage>
        <taxon>Bacteria</taxon>
        <taxon>Pseudomonadati</taxon>
        <taxon>Bacteroidota</taxon>
        <taxon>Sphingobacteriia</taxon>
        <taxon>Sphingobacteriales</taxon>
        <taxon>Sphingobacteriaceae</taxon>
        <taxon>Mucilaginibacter</taxon>
    </lineage>
</organism>
<dbReference type="EMBL" id="CP022743">
    <property type="protein sequence ID" value="ASU32974.1"/>
    <property type="molecule type" value="Genomic_DNA"/>
</dbReference>
<dbReference type="AlphaFoldDB" id="A0A223NTH4"/>
<sequence>MYKTRCLITVILIIVNFSNAFSADILIKYIIEKDATQHAVNSVSDYVLDLIKNGKDAIDLNSRVKAPGERKIISITPDQEIVIIRYKIGKSGIYYLTDLLGHEVLHFEITWSAETEAAELLC</sequence>
<protein>
    <submittedName>
        <fullName evidence="1">Thiol-disulfide isomerase or thioredoxin</fullName>
    </submittedName>
</protein>
<evidence type="ECO:0000313" key="2">
    <source>
        <dbReference type="Proteomes" id="UP000215002"/>
    </source>
</evidence>
<name>A0A223NTH4_9SPHI</name>
<gene>
    <name evidence="1" type="ORF">MuYL_1074</name>
</gene>
<keyword evidence="2" id="KW-1185">Reference proteome</keyword>